<dbReference type="AlphaFoldDB" id="A0A7J9JTS1"/>
<accession>A0A7J9JTS1</accession>
<organism evidence="1 2">
    <name type="scientific">Gossypium armourianum</name>
    <dbReference type="NCBI Taxonomy" id="34283"/>
    <lineage>
        <taxon>Eukaryota</taxon>
        <taxon>Viridiplantae</taxon>
        <taxon>Streptophyta</taxon>
        <taxon>Embryophyta</taxon>
        <taxon>Tracheophyta</taxon>
        <taxon>Spermatophyta</taxon>
        <taxon>Magnoliopsida</taxon>
        <taxon>eudicotyledons</taxon>
        <taxon>Gunneridae</taxon>
        <taxon>Pentapetalae</taxon>
        <taxon>rosids</taxon>
        <taxon>malvids</taxon>
        <taxon>Malvales</taxon>
        <taxon>Malvaceae</taxon>
        <taxon>Malvoideae</taxon>
        <taxon>Gossypium</taxon>
    </lineage>
</organism>
<proteinExistence type="predicted"/>
<name>A0A7J9JTS1_9ROSI</name>
<reference evidence="1 2" key="1">
    <citation type="journal article" date="2019" name="Genome Biol. Evol.">
        <title>Insights into the evolution of the New World diploid cottons (Gossypium, subgenus Houzingenia) based on genome sequencing.</title>
        <authorList>
            <person name="Grover C.E."/>
            <person name="Arick M.A. 2nd"/>
            <person name="Thrash A."/>
            <person name="Conover J.L."/>
            <person name="Sanders W.S."/>
            <person name="Peterson D.G."/>
            <person name="Frelichowski J.E."/>
            <person name="Scheffler J.A."/>
            <person name="Scheffler B.E."/>
            <person name="Wendel J.F."/>
        </authorList>
    </citation>
    <scope>NUCLEOTIDE SEQUENCE [LARGE SCALE GENOMIC DNA]</scope>
    <source>
        <strain evidence="1">6</strain>
        <tissue evidence="1">Leaf</tissue>
    </source>
</reference>
<sequence length="66" mass="7031">MPATGNPLLISPIQSHPLFLLPNPPLLPSKPKSNLRALRILNPFLATPIPALSAPLSLLPLTPPKI</sequence>
<dbReference type="Proteomes" id="UP000593575">
    <property type="component" value="Unassembled WGS sequence"/>
</dbReference>
<dbReference type="EMBL" id="JABFAE010000009">
    <property type="protein sequence ID" value="MBA0837555.1"/>
    <property type="molecule type" value="Genomic_DNA"/>
</dbReference>
<comment type="caution">
    <text evidence="1">The sequence shown here is derived from an EMBL/GenBank/DDBJ whole genome shotgun (WGS) entry which is preliminary data.</text>
</comment>
<protein>
    <submittedName>
        <fullName evidence="1">Uncharacterized protein</fullName>
    </submittedName>
</protein>
<evidence type="ECO:0000313" key="1">
    <source>
        <dbReference type="EMBL" id="MBA0837555.1"/>
    </source>
</evidence>
<keyword evidence="2" id="KW-1185">Reference proteome</keyword>
<gene>
    <name evidence="1" type="ORF">Goarm_009701</name>
</gene>
<evidence type="ECO:0000313" key="2">
    <source>
        <dbReference type="Proteomes" id="UP000593575"/>
    </source>
</evidence>